<dbReference type="InterPro" id="IPR015422">
    <property type="entry name" value="PyrdxlP-dep_Trfase_small"/>
</dbReference>
<evidence type="ECO:0000313" key="2">
    <source>
        <dbReference type="Proteomes" id="UP001180754"/>
    </source>
</evidence>
<evidence type="ECO:0000313" key="1">
    <source>
        <dbReference type="EMBL" id="MDT0550533.1"/>
    </source>
</evidence>
<organism evidence="1 2">
    <name type="scientific">Streptomyces lonegramiae</name>
    <dbReference type="NCBI Taxonomy" id="3075524"/>
    <lineage>
        <taxon>Bacteria</taxon>
        <taxon>Bacillati</taxon>
        <taxon>Actinomycetota</taxon>
        <taxon>Actinomycetes</taxon>
        <taxon>Kitasatosporales</taxon>
        <taxon>Streptomycetaceae</taxon>
        <taxon>Streptomyces</taxon>
    </lineage>
</organism>
<dbReference type="SUPFAM" id="SSF53383">
    <property type="entry name" value="PLP-dependent transferases"/>
    <property type="match status" value="1"/>
</dbReference>
<dbReference type="GO" id="GO:0003870">
    <property type="term" value="F:5-aminolevulinate synthase activity"/>
    <property type="evidence" value="ECO:0007669"/>
    <property type="project" value="UniProtKB-EC"/>
</dbReference>
<reference evidence="1" key="1">
    <citation type="submission" date="2024-05" db="EMBL/GenBank/DDBJ databases">
        <title>30 novel species of actinomycetes from the DSMZ collection.</title>
        <authorList>
            <person name="Nouioui I."/>
        </authorList>
    </citation>
    <scope>NUCLEOTIDE SEQUENCE</scope>
    <source>
        <strain evidence="1">DSM 41529</strain>
    </source>
</reference>
<dbReference type="EC" id="2.3.1.37" evidence="1"/>
<protein>
    <submittedName>
        <fullName evidence="1">5-aminolevulinate synthase</fullName>
        <ecNumber evidence="1">2.3.1.37</ecNumber>
    </submittedName>
</protein>
<keyword evidence="1" id="KW-0012">Acyltransferase</keyword>
<dbReference type="InterPro" id="IPR015424">
    <property type="entry name" value="PyrdxlP-dep_Trfase"/>
</dbReference>
<dbReference type="Proteomes" id="UP001180754">
    <property type="component" value="Unassembled WGS sequence"/>
</dbReference>
<feature type="non-terminal residue" evidence="1">
    <location>
        <position position="1"/>
    </location>
</feature>
<sequence length="93" mass="9819">PFVSDGSHIVSIFVGDDALARRISALLLARHGIYVQAINAPSVRVGQEILRSAPGAVHEPAEVEGFVAALDGIWRELGVTRAQGPHRSPVTDG</sequence>
<keyword evidence="2" id="KW-1185">Reference proteome</keyword>
<name>A0ABU2XX87_9ACTN</name>
<comment type="caution">
    <text evidence="1">The sequence shown here is derived from an EMBL/GenBank/DDBJ whole genome shotgun (WGS) entry which is preliminary data.</text>
</comment>
<accession>A0ABU2XX87</accession>
<dbReference type="Gene3D" id="3.90.1150.10">
    <property type="entry name" value="Aspartate Aminotransferase, domain 1"/>
    <property type="match status" value="1"/>
</dbReference>
<dbReference type="EMBL" id="JAVRFD010000220">
    <property type="protein sequence ID" value="MDT0550533.1"/>
    <property type="molecule type" value="Genomic_DNA"/>
</dbReference>
<proteinExistence type="predicted"/>
<keyword evidence="1" id="KW-0808">Transferase</keyword>
<gene>
    <name evidence="1" type="ORF">RND15_49095</name>
</gene>